<dbReference type="Pfam" id="PF00903">
    <property type="entry name" value="Glyoxalase"/>
    <property type="match status" value="1"/>
</dbReference>
<dbReference type="AlphaFoldDB" id="A0A4V2FWM9"/>
<accession>A0A4V2FWM9</accession>
<dbReference type="PANTHER" id="PTHR36503">
    <property type="entry name" value="BLR2520 PROTEIN"/>
    <property type="match status" value="1"/>
</dbReference>
<comment type="caution">
    <text evidence="2">The sequence shown here is derived from an EMBL/GenBank/DDBJ whole genome shotgun (WGS) entry which is preliminary data.</text>
</comment>
<evidence type="ECO:0000313" key="3">
    <source>
        <dbReference type="Proteomes" id="UP000292027"/>
    </source>
</evidence>
<keyword evidence="2" id="KW-0456">Lyase</keyword>
<dbReference type="InterPro" id="IPR029068">
    <property type="entry name" value="Glyas_Bleomycin-R_OHBP_Dase"/>
</dbReference>
<organism evidence="2 3">
    <name type="scientific">Kribbella rubisoli</name>
    <dbReference type="NCBI Taxonomy" id="3075929"/>
    <lineage>
        <taxon>Bacteria</taxon>
        <taxon>Bacillati</taxon>
        <taxon>Actinomycetota</taxon>
        <taxon>Actinomycetes</taxon>
        <taxon>Propionibacteriales</taxon>
        <taxon>Kribbellaceae</taxon>
        <taxon>Kribbella</taxon>
    </lineage>
</organism>
<dbReference type="PROSITE" id="PS51819">
    <property type="entry name" value="VOC"/>
    <property type="match status" value="1"/>
</dbReference>
<sequence length="132" mass="14262">MPTTVKAIDIVVSDLGAAIEFYGRLGLEFVRDPSMPDNHAGCDLPNGLHLMLDTEDLRSKTTEHWTPPKQGRTFLTFEYDGPADVDTTYAELVAAGVTGLQEPFDAPWGMRYATVADPSGNGVDLYANLAAS</sequence>
<name>A0A4V2FWM9_9ACTN</name>
<dbReference type="OrthoDB" id="9798430at2"/>
<reference evidence="2 3" key="1">
    <citation type="journal article" date="2015" name="Stand. Genomic Sci.">
        <title>Genomic Encyclopedia of Bacterial and Archaeal Type Strains, Phase III: the genomes of soil and plant-associated and newly described type strains.</title>
        <authorList>
            <person name="Whitman W.B."/>
            <person name="Woyke T."/>
            <person name="Klenk H.P."/>
            <person name="Zhou Y."/>
            <person name="Lilburn T.G."/>
            <person name="Beck B.J."/>
            <person name="De Vos P."/>
            <person name="Vandamme P."/>
            <person name="Eisen J.A."/>
            <person name="Garrity G."/>
            <person name="Hugenholtz P."/>
            <person name="Kyrpides N.C."/>
        </authorList>
    </citation>
    <scope>NUCLEOTIDE SEQUENCE [LARGE SCALE GENOMIC DNA]</scope>
    <source>
        <strain evidence="2 3">VKM Ac-2540</strain>
    </source>
</reference>
<dbReference type="GO" id="GO:0016829">
    <property type="term" value="F:lyase activity"/>
    <property type="evidence" value="ECO:0007669"/>
    <property type="project" value="UniProtKB-KW"/>
</dbReference>
<evidence type="ECO:0000259" key="1">
    <source>
        <dbReference type="PROSITE" id="PS51819"/>
    </source>
</evidence>
<dbReference type="Proteomes" id="UP000292027">
    <property type="component" value="Unassembled WGS sequence"/>
</dbReference>
<dbReference type="RefSeq" id="WP_130448070.1">
    <property type="nucleotide sequence ID" value="NZ_SHKR01000016.1"/>
</dbReference>
<gene>
    <name evidence="2" type="ORF">EV645_6758</name>
</gene>
<dbReference type="SUPFAM" id="SSF54593">
    <property type="entry name" value="Glyoxalase/Bleomycin resistance protein/Dihydroxybiphenyl dioxygenase"/>
    <property type="match status" value="1"/>
</dbReference>
<dbReference type="EMBL" id="SHKR01000016">
    <property type="protein sequence ID" value="RZU10296.1"/>
    <property type="molecule type" value="Genomic_DNA"/>
</dbReference>
<dbReference type="PANTHER" id="PTHR36503:SF3">
    <property type="entry name" value="BLR0126 PROTEIN"/>
    <property type="match status" value="1"/>
</dbReference>
<keyword evidence="3" id="KW-1185">Reference proteome</keyword>
<protein>
    <submittedName>
        <fullName evidence="2">Lactoylglutathione lyase</fullName>
    </submittedName>
</protein>
<proteinExistence type="predicted"/>
<feature type="domain" description="VOC" evidence="1">
    <location>
        <begin position="4"/>
        <end position="128"/>
    </location>
</feature>
<dbReference type="Gene3D" id="3.10.180.10">
    <property type="entry name" value="2,3-Dihydroxybiphenyl 1,2-Dioxygenase, domain 1"/>
    <property type="match status" value="1"/>
</dbReference>
<evidence type="ECO:0000313" key="2">
    <source>
        <dbReference type="EMBL" id="RZU10296.1"/>
    </source>
</evidence>
<dbReference type="InterPro" id="IPR037523">
    <property type="entry name" value="VOC_core"/>
</dbReference>
<dbReference type="InterPro" id="IPR004360">
    <property type="entry name" value="Glyas_Fos-R_dOase_dom"/>
</dbReference>